<dbReference type="AlphaFoldDB" id="B0CXY6"/>
<feature type="compositionally biased region" description="Low complexity" evidence="1">
    <location>
        <begin position="53"/>
        <end position="75"/>
    </location>
</feature>
<dbReference type="InParanoid" id="B0CXY6"/>
<dbReference type="Proteomes" id="UP000001194">
    <property type="component" value="Unassembled WGS sequence"/>
</dbReference>
<evidence type="ECO:0000256" key="1">
    <source>
        <dbReference type="SAM" id="MobiDB-lite"/>
    </source>
</evidence>
<evidence type="ECO:0000313" key="3">
    <source>
        <dbReference type="Proteomes" id="UP000001194"/>
    </source>
</evidence>
<sequence>MGRACRPRMLPEYLTLSLTRGRRLSACLALTTTPPNCLWKRMPTMMAAHDGARTATNCPRPTTTPPRAMTAPTTPSYGDGRLTSPPELQ</sequence>
<dbReference type="HOGENOM" id="CLU_189324_0_0_1"/>
<keyword evidence="3" id="KW-1185">Reference proteome</keyword>
<gene>
    <name evidence="2" type="ORF">LACBIDRAFT_311660</name>
</gene>
<protein>
    <submittedName>
        <fullName evidence="2">Predicted protein</fullName>
    </submittedName>
</protein>
<feature type="region of interest" description="Disordered" evidence="1">
    <location>
        <begin position="52"/>
        <end position="89"/>
    </location>
</feature>
<dbReference type="EMBL" id="DS547094">
    <property type="protein sequence ID" value="EDR12348.1"/>
    <property type="molecule type" value="Genomic_DNA"/>
</dbReference>
<accession>B0CXY6</accession>
<dbReference type="KEGG" id="lbc:LACBIDRAFT_311660"/>
<name>B0CXY6_LACBS</name>
<dbReference type="GeneID" id="6072109"/>
<proteinExistence type="predicted"/>
<reference evidence="2 3" key="1">
    <citation type="journal article" date="2008" name="Nature">
        <title>The genome of Laccaria bicolor provides insights into mycorrhizal symbiosis.</title>
        <authorList>
            <person name="Martin F."/>
            <person name="Aerts A."/>
            <person name="Ahren D."/>
            <person name="Brun A."/>
            <person name="Danchin E.G.J."/>
            <person name="Duchaussoy F."/>
            <person name="Gibon J."/>
            <person name="Kohler A."/>
            <person name="Lindquist E."/>
            <person name="Pereda V."/>
            <person name="Salamov A."/>
            <person name="Shapiro H.J."/>
            <person name="Wuyts J."/>
            <person name="Blaudez D."/>
            <person name="Buee M."/>
            <person name="Brokstein P."/>
            <person name="Canbaeck B."/>
            <person name="Cohen D."/>
            <person name="Courty P.E."/>
            <person name="Coutinho P.M."/>
            <person name="Delaruelle C."/>
            <person name="Detter J.C."/>
            <person name="Deveau A."/>
            <person name="DiFazio S."/>
            <person name="Duplessis S."/>
            <person name="Fraissinet-Tachet L."/>
            <person name="Lucic E."/>
            <person name="Frey-Klett P."/>
            <person name="Fourrey C."/>
            <person name="Feussner I."/>
            <person name="Gay G."/>
            <person name="Grimwood J."/>
            <person name="Hoegger P.J."/>
            <person name="Jain P."/>
            <person name="Kilaru S."/>
            <person name="Labbe J."/>
            <person name="Lin Y.C."/>
            <person name="Legue V."/>
            <person name="Le Tacon F."/>
            <person name="Marmeisse R."/>
            <person name="Melayah D."/>
            <person name="Montanini B."/>
            <person name="Muratet M."/>
            <person name="Nehls U."/>
            <person name="Niculita-Hirzel H."/>
            <person name="Oudot-Le Secq M.P."/>
            <person name="Peter M."/>
            <person name="Quesneville H."/>
            <person name="Rajashekar B."/>
            <person name="Reich M."/>
            <person name="Rouhier N."/>
            <person name="Schmutz J."/>
            <person name="Yin T."/>
            <person name="Chalot M."/>
            <person name="Henrissat B."/>
            <person name="Kuees U."/>
            <person name="Lucas S."/>
            <person name="Van de Peer Y."/>
            <person name="Podila G.K."/>
            <person name="Polle A."/>
            <person name="Pukkila P.J."/>
            <person name="Richardson P.M."/>
            <person name="Rouze P."/>
            <person name="Sanders I.R."/>
            <person name="Stajich J.E."/>
            <person name="Tunlid A."/>
            <person name="Tuskan G."/>
            <person name="Grigoriev I.V."/>
        </authorList>
    </citation>
    <scope>NUCLEOTIDE SEQUENCE [LARGE SCALE GENOMIC DNA]</scope>
    <source>
        <strain evidence="3">S238N-H82 / ATCC MYA-4686</strain>
    </source>
</reference>
<dbReference type="RefSeq" id="XP_001876612.1">
    <property type="nucleotide sequence ID" value="XM_001876577.1"/>
</dbReference>
<evidence type="ECO:0000313" key="2">
    <source>
        <dbReference type="EMBL" id="EDR12348.1"/>
    </source>
</evidence>
<organism evidence="3">
    <name type="scientific">Laccaria bicolor (strain S238N-H82 / ATCC MYA-4686)</name>
    <name type="common">Bicoloured deceiver</name>
    <name type="synonym">Laccaria laccata var. bicolor</name>
    <dbReference type="NCBI Taxonomy" id="486041"/>
    <lineage>
        <taxon>Eukaryota</taxon>
        <taxon>Fungi</taxon>
        <taxon>Dikarya</taxon>
        <taxon>Basidiomycota</taxon>
        <taxon>Agaricomycotina</taxon>
        <taxon>Agaricomycetes</taxon>
        <taxon>Agaricomycetidae</taxon>
        <taxon>Agaricales</taxon>
        <taxon>Agaricineae</taxon>
        <taxon>Hydnangiaceae</taxon>
        <taxon>Laccaria</taxon>
    </lineage>
</organism>